<keyword evidence="4" id="KW-0238">DNA-binding</keyword>
<dbReference type="Proteomes" id="UP000319481">
    <property type="component" value="Unassembled WGS sequence"/>
</dbReference>
<keyword evidence="3" id="KW-0805">Transcription regulation</keyword>
<dbReference type="PROSITE" id="PS00501">
    <property type="entry name" value="SPASE_I_1"/>
    <property type="match status" value="1"/>
</dbReference>
<dbReference type="CDD" id="cd06529">
    <property type="entry name" value="S24_LexA-like"/>
    <property type="match status" value="1"/>
</dbReference>
<evidence type="ECO:0000256" key="1">
    <source>
        <dbReference type="ARBA" id="ARBA00022670"/>
    </source>
</evidence>
<organism evidence="7 8">
    <name type="scientific">Agrobacterium salinitolerans</name>
    <dbReference type="NCBI Taxonomy" id="1183413"/>
    <lineage>
        <taxon>Bacteria</taxon>
        <taxon>Pseudomonadati</taxon>
        <taxon>Pseudomonadota</taxon>
        <taxon>Alphaproteobacteria</taxon>
        <taxon>Hyphomicrobiales</taxon>
        <taxon>Rhizobiaceae</taxon>
        <taxon>Rhizobium/Agrobacterium group</taxon>
        <taxon>Agrobacterium</taxon>
    </lineage>
</organism>
<evidence type="ECO:0000313" key="8">
    <source>
        <dbReference type="Proteomes" id="UP000319481"/>
    </source>
</evidence>
<feature type="domain" description="HTH cro/C1-type" evidence="6">
    <location>
        <begin position="26"/>
        <end position="66"/>
    </location>
</feature>
<dbReference type="Pfam" id="PF01381">
    <property type="entry name" value="HTH_3"/>
    <property type="match status" value="1"/>
</dbReference>
<dbReference type="InterPro" id="IPR015927">
    <property type="entry name" value="Peptidase_S24_S26A/B/C"/>
</dbReference>
<name>A0ABY3BV82_9HYPH</name>
<dbReference type="InterPro" id="IPR036286">
    <property type="entry name" value="LexA/Signal_pep-like_sf"/>
</dbReference>
<keyword evidence="1" id="KW-0645">Protease</keyword>
<evidence type="ECO:0000256" key="4">
    <source>
        <dbReference type="ARBA" id="ARBA00023125"/>
    </source>
</evidence>
<reference evidence="7 8" key="1">
    <citation type="journal article" date="2019" name="Appl. Microbiol. Biotechnol.">
        <title>Differential efficiency of wild type rhizogenic strains for rol gene transformation of plants.</title>
        <authorList>
            <person name="Desmet S."/>
            <person name="De Keyser E."/>
            <person name="Van Vaerenbergh J."/>
            <person name="Baeyen S."/>
            <person name="Van Huylenbroeck J."/>
            <person name="Geelen D."/>
            <person name="Dhooghe E."/>
        </authorList>
    </citation>
    <scope>NUCLEOTIDE SEQUENCE [LARGE SCALE GENOMIC DNA]</scope>
    <source>
        <strain evidence="7 8">GBBC3283</strain>
    </source>
</reference>
<evidence type="ECO:0000256" key="2">
    <source>
        <dbReference type="ARBA" id="ARBA00022801"/>
    </source>
</evidence>
<dbReference type="InterPro" id="IPR001387">
    <property type="entry name" value="Cro/C1-type_HTH"/>
</dbReference>
<evidence type="ECO:0000313" key="7">
    <source>
        <dbReference type="EMBL" id="TRA97005.1"/>
    </source>
</evidence>
<dbReference type="CDD" id="cd00093">
    <property type="entry name" value="HTH_XRE"/>
    <property type="match status" value="1"/>
</dbReference>
<dbReference type="InterPro" id="IPR010982">
    <property type="entry name" value="Lambda_DNA-bd_dom_sf"/>
</dbReference>
<protein>
    <submittedName>
        <fullName evidence="7">LexA family transcriptional regulator</fullName>
    </submittedName>
</protein>
<dbReference type="PROSITE" id="PS50943">
    <property type="entry name" value="HTH_CROC1"/>
    <property type="match status" value="1"/>
</dbReference>
<dbReference type="Pfam" id="PF00717">
    <property type="entry name" value="Peptidase_S24"/>
    <property type="match status" value="1"/>
</dbReference>
<keyword evidence="2" id="KW-0378">Hydrolase</keyword>
<dbReference type="PANTHER" id="PTHR40661">
    <property type="match status" value="1"/>
</dbReference>
<sequence>MPNWEEDTFRERVRDAIQAGGKSGVMSKKTGIPVDTLNKYVALRSTPSAINALKIAEALGLTLEQLAGGLALPQAASAERAVAVFSEDQAPYGDADVGGTEPARDAARNDSAILEKLDLVVEQLARLTSENSQPKPASYVPPPRPPATVTYLPFRASAGGGSVVLDDSPGLELDIDALSQQILRMRRKNIRLIEIIGDSMLPTFLSGDMVVADTSFPRRDALPDDGELYVISKDGELLVKRALWVDAGVIEWKSDNPEFAAIRVEGDEINQVKIVGKVMWLWRRAH</sequence>
<keyword evidence="8" id="KW-1185">Reference proteome</keyword>
<comment type="caution">
    <text evidence="7">The sequence shown here is derived from an EMBL/GenBank/DDBJ whole genome shotgun (WGS) entry which is preliminary data.</text>
</comment>
<gene>
    <name evidence="7" type="ORF">EXN23_01870</name>
</gene>
<keyword evidence="5" id="KW-0804">Transcription</keyword>
<dbReference type="SUPFAM" id="SSF47413">
    <property type="entry name" value="lambda repressor-like DNA-binding domains"/>
    <property type="match status" value="1"/>
</dbReference>
<dbReference type="InterPro" id="IPR039418">
    <property type="entry name" value="LexA-like"/>
</dbReference>
<dbReference type="Gene3D" id="2.10.109.10">
    <property type="entry name" value="Umud Fragment, subunit A"/>
    <property type="match status" value="1"/>
</dbReference>
<evidence type="ECO:0000256" key="5">
    <source>
        <dbReference type="ARBA" id="ARBA00023163"/>
    </source>
</evidence>
<evidence type="ECO:0000259" key="6">
    <source>
        <dbReference type="PROSITE" id="PS50943"/>
    </source>
</evidence>
<accession>A0ABY3BV82</accession>
<evidence type="ECO:0000256" key="3">
    <source>
        <dbReference type="ARBA" id="ARBA00023015"/>
    </source>
</evidence>
<dbReference type="EMBL" id="SGNZ01000001">
    <property type="protein sequence ID" value="TRA97005.1"/>
    <property type="molecule type" value="Genomic_DNA"/>
</dbReference>
<proteinExistence type="predicted"/>
<dbReference type="InterPro" id="IPR019756">
    <property type="entry name" value="Pept_S26A_signal_pept_1_Ser-AS"/>
</dbReference>
<dbReference type="SUPFAM" id="SSF51306">
    <property type="entry name" value="LexA/Signal peptidase"/>
    <property type="match status" value="1"/>
</dbReference>
<dbReference type="PANTHER" id="PTHR40661:SF3">
    <property type="entry name" value="FELS-1 PROPHAGE TRANSCRIPTIONAL REGULATOR"/>
    <property type="match status" value="1"/>
</dbReference>